<dbReference type="Pfam" id="PF00106">
    <property type="entry name" value="adh_short"/>
    <property type="match status" value="1"/>
</dbReference>
<dbReference type="OrthoDB" id="7289984at2759"/>
<accession>A0A2C9JV33</accession>
<dbReference type="Proteomes" id="UP000076420">
    <property type="component" value="Unassembled WGS sequence"/>
</dbReference>
<reference evidence="4" key="1">
    <citation type="submission" date="2020-05" db="UniProtKB">
        <authorList>
            <consortium name="EnsemblMetazoa"/>
        </authorList>
    </citation>
    <scope>IDENTIFICATION</scope>
    <source>
        <strain evidence="4">BB02</strain>
    </source>
</reference>
<keyword evidence="3" id="KW-0560">Oxidoreductase</keyword>
<evidence type="ECO:0000256" key="2">
    <source>
        <dbReference type="ARBA" id="ARBA00022857"/>
    </source>
</evidence>
<dbReference type="PANTHER" id="PTHR43963:SF4">
    <property type="entry name" value="CARBONYL REDUCTASE (NADPH)"/>
    <property type="match status" value="1"/>
</dbReference>
<dbReference type="GO" id="GO:0016491">
    <property type="term" value="F:oxidoreductase activity"/>
    <property type="evidence" value="ECO:0007669"/>
    <property type="project" value="UniProtKB-KW"/>
</dbReference>
<evidence type="ECO:0000256" key="3">
    <source>
        <dbReference type="ARBA" id="ARBA00023002"/>
    </source>
</evidence>
<dbReference type="InterPro" id="IPR036291">
    <property type="entry name" value="NAD(P)-bd_dom_sf"/>
</dbReference>
<evidence type="ECO:0000256" key="1">
    <source>
        <dbReference type="ARBA" id="ARBA00006484"/>
    </source>
</evidence>
<proteinExistence type="inferred from homology"/>
<dbReference type="InterPro" id="IPR002347">
    <property type="entry name" value="SDR_fam"/>
</dbReference>
<dbReference type="KEGG" id="bgt:106069433"/>
<dbReference type="SUPFAM" id="SSF51735">
    <property type="entry name" value="NAD(P)-binding Rossmann-fold domains"/>
    <property type="match status" value="1"/>
</dbReference>
<evidence type="ECO:0000313" key="5">
    <source>
        <dbReference type="Proteomes" id="UP000076420"/>
    </source>
</evidence>
<dbReference type="VEuPathDB" id="VectorBase:BGLAX_033135"/>
<dbReference type="VEuPathDB" id="VectorBase:BGLB008507"/>
<dbReference type="PANTHER" id="PTHR43963">
    <property type="entry name" value="CARBONYL REDUCTASE 1-RELATED"/>
    <property type="match status" value="1"/>
</dbReference>
<dbReference type="EnsemblMetazoa" id="BGLB008507-RB">
    <property type="protein sequence ID" value="BGLB008507-PB"/>
    <property type="gene ID" value="BGLB008507"/>
</dbReference>
<name>A0A2C9JV33_BIOGL</name>
<keyword evidence="2" id="KW-0521">NADP</keyword>
<comment type="similarity">
    <text evidence="1">Belongs to the short-chain dehydrogenases/reductases (SDR) family.</text>
</comment>
<protein>
    <submittedName>
        <fullName evidence="4">Uncharacterized protein</fullName>
    </submittedName>
</protein>
<evidence type="ECO:0000313" key="4">
    <source>
        <dbReference type="EnsemblMetazoa" id="BGLB008507-PB"/>
    </source>
</evidence>
<dbReference type="STRING" id="6526.A0A2C9JV33"/>
<gene>
    <name evidence="4" type="primary">106069433</name>
</gene>
<dbReference type="AlphaFoldDB" id="A0A2C9JV33"/>
<dbReference type="Gene3D" id="3.40.50.720">
    <property type="entry name" value="NAD(P)-binding Rossmann-like Domain"/>
    <property type="match status" value="1"/>
</dbReference>
<sequence>MYTFIVQYWLVLEVEERAAKNNQLKEKGFDTSPYGISKIGVSLITHIQQKQLDESGAQDIVVNCVTGANKGLGFGIVRGLCKAFEGDVFLTARDEGRGRAAVAELEKEDLHPKFHLLDISDHDSIVKLKDFLQSNYGGLDLLVNNAAIAYEFNSVPSPPIGQAAEEVCKINYFGTLDVCQTLFPLLRPHARVCNVSSINCEFSLAECGEELKARIRNPDLTIDDVTALCDVGLVSTDMTGGAGMPIDLGAMTPLYCCLLPPDVESPRGKFIMNKRTYDWLNN</sequence>
<organism evidence="4 5">
    <name type="scientific">Biomphalaria glabrata</name>
    <name type="common">Bloodfluke planorb</name>
    <name type="synonym">Freshwater snail</name>
    <dbReference type="NCBI Taxonomy" id="6526"/>
    <lineage>
        <taxon>Eukaryota</taxon>
        <taxon>Metazoa</taxon>
        <taxon>Spiralia</taxon>
        <taxon>Lophotrochozoa</taxon>
        <taxon>Mollusca</taxon>
        <taxon>Gastropoda</taxon>
        <taxon>Heterobranchia</taxon>
        <taxon>Euthyneura</taxon>
        <taxon>Panpulmonata</taxon>
        <taxon>Hygrophila</taxon>
        <taxon>Lymnaeoidea</taxon>
        <taxon>Planorbidae</taxon>
        <taxon>Biomphalaria</taxon>
    </lineage>
</organism>
<dbReference type="PRINTS" id="PR00081">
    <property type="entry name" value="GDHRDH"/>
</dbReference>